<accession>A0A2T0YIU8</accession>
<dbReference type="AlphaFoldDB" id="A0A2T0YIU8"/>
<evidence type="ECO:0000256" key="1">
    <source>
        <dbReference type="ARBA" id="ARBA00022603"/>
    </source>
</evidence>
<keyword evidence="3" id="KW-0949">S-adenosyl-L-methionine</keyword>
<dbReference type="OrthoDB" id="4774874at2"/>
<reference evidence="4 5" key="1">
    <citation type="submission" date="2018-03" db="EMBL/GenBank/DDBJ databases">
        <title>Comparative analysis of microorganisms from saline springs in Andes Mountain Range, Colombia.</title>
        <authorList>
            <person name="Rubin E."/>
        </authorList>
    </citation>
    <scope>NUCLEOTIDE SEQUENCE [LARGE SCALE GENOMIC DNA]</scope>
    <source>
        <strain evidence="4 5">CG 35</strain>
    </source>
</reference>
<dbReference type="Pfam" id="PF01596">
    <property type="entry name" value="Methyltransf_3"/>
    <property type="match status" value="1"/>
</dbReference>
<dbReference type="SUPFAM" id="SSF53335">
    <property type="entry name" value="S-adenosyl-L-methionine-dependent methyltransferases"/>
    <property type="match status" value="1"/>
</dbReference>
<dbReference type="GO" id="GO:0032259">
    <property type="term" value="P:methylation"/>
    <property type="evidence" value="ECO:0007669"/>
    <property type="project" value="UniProtKB-KW"/>
</dbReference>
<keyword evidence="1 4" id="KW-0489">Methyltransferase</keyword>
<comment type="caution">
    <text evidence="4">The sequence shown here is derived from an EMBL/GenBank/DDBJ whole genome shotgun (WGS) entry which is preliminary data.</text>
</comment>
<protein>
    <submittedName>
        <fullName evidence="4">Putative O-methyltransferase YrrM</fullName>
    </submittedName>
</protein>
<gene>
    <name evidence="4" type="ORF">BCL67_11077</name>
</gene>
<dbReference type="RefSeq" id="WP_106123256.1">
    <property type="nucleotide sequence ID" value="NZ_PVTY01000010.1"/>
</dbReference>
<dbReference type="GO" id="GO:0008757">
    <property type="term" value="F:S-adenosylmethionine-dependent methyltransferase activity"/>
    <property type="evidence" value="ECO:0007669"/>
    <property type="project" value="TreeGrafter"/>
</dbReference>
<dbReference type="PANTHER" id="PTHR10509:SF85">
    <property type="entry name" value="O-METHYLTRANSFERASE RV1220C-RELATED"/>
    <property type="match status" value="1"/>
</dbReference>
<keyword evidence="2 4" id="KW-0808">Transferase</keyword>
<dbReference type="GO" id="GO:0008171">
    <property type="term" value="F:O-methyltransferase activity"/>
    <property type="evidence" value="ECO:0007669"/>
    <property type="project" value="InterPro"/>
</dbReference>
<organism evidence="4 5">
    <name type="scientific">Nesterenkonia sandarakina</name>
    <dbReference type="NCBI Taxonomy" id="272918"/>
    <lineage>
        <taxon>Bacteria</taxon>
        <taxon>Bacillati</taxon>
        <taxon>Actinomycetota</taxon>
        <taxon>Actinomycetes</taxon>
        <taxon>Micrococcales</taxon>
        <taxon>Micrococcaceae</taxon>
        <taxon>Nesterenkonia</taxon>
    </lineage>
</organism>
<keyword evidence="5" id="KW-1185">Reference proteome</keyword>
<dbReference type="InterPro" id="IPR002935">
    <property type="entry name" value="SAM_O-MeTrfase"/>
</dbReference>
<dbReference type="InterPro" id="IPR029063">
    <property type="entry name" value="SAM-dependent_MTases_sf"/>
</dbReference>
<dbReference type="Gene3D" id="3.40.50.150">
    <property type="entry name" value="Vaccinia Virus protein VP39"/>
    <property type="match status" value="1"/>
</dbReference>
<sequence>MKNQHSQHSVKHSSWAYAEQHAEEEPALVQARRRAENLGVQPVSQGVASLLTVLAASARAHALVEVGTGVGVSSLALLRGATPDAVLTSIDYEADHIHAARETFRDARLASARTRLITGRAEQVLARLTTGGYDLVFVDAEAAHAVEYAEQGIRLLRPSGLLIINDALDHDRLARPAVRDDSTQQMRELERRVLEDDRLRTAMLGTGSGLLVAVRR</sequence>
<proteinExistence type="predicted"/>
<evidence type="ECO:0000256" key="3">
    <source>
        <dbReference type="ARBA" id="ARBA00022691"/>
    </source>
</evidence>
<evidence type="ECO:0000313" key="5">
    <source>
        <dbReference type="Proteomes" id="UP000238217"/>
    </source>
</evidence>
<evidence type="ECO:0000256" key="2">
    <source>
        <dbReference type="ARBA" id="ARBA00022679"/>
    </source>
</evidence>
<dbReference type="PROSITE" id="PS51682">
    <property type="entry name" value="SAM_OMT_I"/>
    <property type="match status" value="1"/>
</dbReference>
<evidence type="ECO:0000313" key="4">
    <source>
        <dbReference type="EMBL" id="PRZ14978.1"/>
    </source>
</evidence>
<dbReference type="InterPro" id="IPR050362">
    <property type="entry name" value="Cation-dep_OMT"/>
</dbReference>
<name>A0A2T0YIU8_9MICC</name>
<dbReference type="Proteomes" id="UP000238217">
    <property type="component" value="Unassembled WGS sequence"/>
</dbReference>
<dbReference type="CDD" id="cd02440">
    <property type="entry name" value="AdoMet_MTases"/>
    <property type="match status" value="1"/>
</dbReference>
<dbReference type="EMBL" id="PVTY01000010">
    <property type="protein sequence ID" value="PRZ14978.1"/>
    <property type="molecule type" value="Genomic_DNA"/>
</dbReference>
<dbReference type="PANTHER" id="PTHR10509">
    <property type="entry name" value="O-METHYLTRANSFERASE-RELATED"/>
    <property type="match status" value="1"/>
</dbReference>